<keyword evidence="7" id="KW-0723">Serine/threonine-protein kinase</keyword>
<dbReference type="PROSITE" id="PS50011">
    <property type="entry name" value="PROTEIN_KINASE_DOM"/>
    <property type="match status" value="1"/>
</dbReference>
<evidence type="ECO:0000256" key="13">
    <source>
        <dbReference type="ARBA" id="ARBA00022777"/>
    </source>
</evidence>
<evidence type="ECO:0000313" key="24">
    <source>
        <dbReference type="Proteomes" id="UP000326939"/>
    </source>
</evidence>
<evidence type="ECO:0000256" key="15">
    <source>
        <dbReference type="ARBA" id="ARBA00022989"/>
    </source>
</evidence>
<keyword evidence="24" id="KW-1185">Reference proteome</keyword>
<dbReference type="SMART" id="SM00220">
    <property type="entry name" value="S_TKc"/>
    <property type="match status" value="1"/>
</dbReference>
<dbReference type="InterPro" id="IPR017441">
    <property type="entry name" value="Protein_kinase_ATP_BS"/>
</dbReference>
<dbReference type="PROSITE" id="PS00307">
    <property type="entry name" value="LECTIN_LEGUME_BETA"/>
    <property type="match status" value="1"/>
</dbReference>
<protein>
    <recommendedName>
        <fullName evidence="5">non-specific serine/threonine protein kinase</fullName>
        <ecNumber evidence="5">2.7.11.1</ecNumber>
    </recommendedName>
</protein>
<dbReference type="InterPro" id="IPR000719">
    <property type="entry name" value="Prot_kinase_dom"/>
</dbReference>
<dbReference type="Gene3D" id="3.30.200.20">
    <property type="entry name" value="Phosphorylase Kinase, domain 1"/>
    <property type="match status" value="1"/>
</dbReference>
<evidence type="ECO:0000256" key="18">
    <source>
        <dbReference type="ARBA" id="ARBA00023180"/>
    </source>
</evidence>
<evidence type="ECO:0000256" key="1">
    <source>
        <dbReference type="ARBA" id="ARBA00004251"/>
    </source>
</evidence>
<keyword evidence="18" id="KW-0325">Glycoprotein</keyword>
<dbReference type="FunFam" id="1.10.510.10:FF:000342">
    <property type="entry name" value="L-type lectin-domain containing receptor kinase VIII.1"/>
    <property type="match status" value="1"/>
</dbReference>
<dbReference type="Pfam" id="PF07714">
    <property type="entry name" value="PK_Tyr_Ser-Thr"/>
    <property type="match status" value="1"/>
</dbReference>
<evidence type="ECO:0000256" key="9">
    <source>
        <dbReference type="ARBA" id="ARBA00022692"/>
    </source>
</evidence>
<evidence type="ECO:0000256" key="21">
    <source>
        <dbReference type="SAM" id="Phobius"/>
    </source>
</evidence>
<proteinExistence type="inferred from homology"/>
<keyword evidence="6" id="KW-1003">Cell membrane</keyword>
<dbReference type="Gene3D" id="1.10.510.10">
    <property type="entry name" value="Transferase(Phosphotransferase) domain 1"/>
    <property type="match status" value="1"/>
</dbReference>
<dbReference type="Pfam" id="PF00139">
    <property type="entry name" value="Lectin_legB"/>
    <property type="match status" value="1"/>
</dbReference>
<name>A0A5N5MQ46_9ROSI</name>
<dbReference type="InterPro" id="IPR011009">
    <property type="entry name" value="Kinase-like_dom_sf"/>
</dbReference>
<dbReference type="GO" id="GO:0004674">
    <property type="term" value="F:protein serine/threonine kinase activity"/>
    <property type="evidence" value="ECO:0007669"/>
    <property type="project" value="UniProtKB-KW"/>
</dbReference>
<keyword evidence="9 21" id="KW-0812">Transmembrane</keyword>
<dbReference type="SUPFAM" id="SSF49899">
    <property type="entry name" value="Concanavalin A-like lectins/glucanases"/>
    <property type="match status" value="1"/>
</dbReference>
<evidence type="ECO:0000313" key="23">
    <source>
        <dbReference type="EMBL" id="KAB5557290.1"/>
    </source>
</evidence>
<dbReference type="PROSITE" id="PS00108">
    <property type="entry name" value="PROTEIN_KINASE_ST"/>
    <property type="match status" value="1"/>
</dbReference>
<feature type="binding site" evidence="19">
    <location>
        <position position="426"/>
    </location>
    <ligand>
        <name>ATP</name>
        <dbReference type="ChEBI" id="CHEBI:30616"/>
    </ligand>
</feature>
<keyword evidence="10" id="KW-0732">Signal</keyword>
<feature type="region of interest" description="Disordered" evidence="20">
    <location>
        <begin position="692"/>
        <end position="721"/>
    </location>
</feature>
<comment type="similarity">
    <text evidence="4">In the C-terminal section; belongs to the protein kinase superfamily. Ser/Thr protein kinase family.</text>
</comment>
<dbReference type="AlphaFoldDB" id="A0A5N5MQ46"/>
<evidence type="ECO:0000256" key="4">
    <source>
        <dbReference type="ARBA" id="ARBA00010217"/>
    </source>
</evidence>
<dbReference type="InterPro" id="IPR050528">
    <property type="entry name" value="L-type_Lectin-RKs"/>
</dbReference>
<comment type="similarity">
    <text evidence="3">In the N-terminal section; belongs to the leguminous lectin family.</text>
</comment>
<comment type="similarity">
    <text evidence="2">Belongs to the leguminous lectin family.</text>
</comment>
<sequence length="721" mass="79442">MRRERKKQRKKRHVDCIVFLDKCSLLPVITDIEKWKDSRMPHEALARITTNRIRKMEITLNRMQMEIVPRNVTLYGDAHLKNNAISLTQQHACPASPSSSSSNGVGKALYLYPIRFLDPINNTTASFFCRFSFSIVRSPLCSFGDGMAFLITSNADSFSLSKGYMGLSGPALNPQDSFIAVEFDTSSDPSLGDINSNHIGIDVNSIVSFAAIDAESVGIDLQSGRQITAWIEYSDSSKLIQVWASYLQVRPRSPILVAQVDLSEHFKEYMHVGFSASNGQGSAIHIVDQWRFKTYATLSVVTPKDISEKGDCLMCYPENPMYNDGPGTHNGRAKLLEMALGLGGLAAFTVSIIVVLLVVIFSAIKKRRGVGGRTKEGRINRVSRRLSITEIRSATMGFHRSRIIGQGASATVFKGYMSSCGSVAVKRFDHAAIECAHNPFITEFATMVGCLRHENLVQLQGWCCEGTVLALVYEYLPNGSLDKVLHKNSSSAIFLLWKQRLNIVLGVASALSYLHEECERQIIHRDVKACNILLDAEFNAKLGDFGLAEVYEHSSVMRAATIPAGTMGYLAPEYVYYGVPSVKSDVYSFGVVVLEVATGKRPVDGVGAVLVDQAWSFWEKGKLIEAADSKVVGMFNTLEVERMLMVGLSCVHPNHEKRPTVKEAAMILRGEAPLPVLPQRKPAVGFQSVLPEDSDGTLNLDGDNSPCTDDPTWMTPRTDFG</sequence>
<evidence type="ECO:0000256" key="16">
    <source>
        <dbReference type="ARBA" id="ARBA00023136"/>
    </source>
</evidence>
<evidence type="ECO:0000256" key="5">
    <source>
        <dbReference type="ARBA" id="ARBA00012513"/>
    </source>
</evidence>
<dbReference type="PANTHER" id="PTHR27007">
    <property type="match status" value="1"/>
</dbReference>
<evidence type="ECO:0000256" key="20">
    <source>
        <dbReference type="SAM" id="MobiDB-lite"/>
    </source>
</evidence>
<keyword evidence="13" id="KW-0418">Kinase</keyword>
<dbReference type="PROSITE" id="PS00107">
    <property type="entry name" value="PROTEIN_KINASE_ATP"/>
    <property type="match status" value="1"/>
</dbReference>
<evidence type="ECO:0000256" key="11">
    <source>
        <dbReference type="ARBA" id="ARBA00022734"/>
    </source>
</evidence>
<evidence type="ECO:0000256" key="6">
    <source>
        <dbReference type="ARBA" id="ARBA00022475"/>
    </source>
</evidence>
<organism evidence="23 24">
    <name type="scientific">Salix brachista</name>
    <dbReference type="NCBI Taxonomy" id="2182728"/>
    <lineage>
        <taxon>Eukaryota</taxon>
        <taxon>Viridiplantae</taxon>
        <taxon>Streptophyta</taxon>
        <taxon>Embryophyta</taxon>
        <taxon>Tracheophyta</taxon>
        <taxon>Spermatophyta</taxon>
        <taxon>Magnoliopsida</taxon>
        <taxon>eudicotyledons</taxon>
        <taxon>Gunneridae</taxon>
        <taxon>Pentapetalae</taxon>
        <taxon>rosids</taxon>
        <taxon>fabids</taxon>
        <taxon>Malpighiales</taxon>
        <taxon>Salicaceae</taxon>
        <taxon>Saliceae</taxon>
        <taxon>Salix</taxon>
    </lineage>
</organism>
<evidence type="ECO:0000256" key="10">
    <source>
        <dbReference type="ARBA" id="ARBA00022729"/>
    </source>
</evidence>
<evidence type="ECO:0000256" key="8">
    <source>
        <dbReference type="ARBA" id="ARBA00022679"/>
    </source>
</evidence>
<evidence type="ECO:0000256" key="3">
    <source>
        <dbReference type="ARBA" id="ARBA00008536"/>
    </source>
</evidence>
<dbReference type="GO" id="GO:0002229">
    <property type="term" value="P:defense response to oomycetes"/>
    <property type="evidence" value="ECO:0007669"/>
    <property type="project" value="UniProtKB-ARBA"/>
</dbReference>
<keyword evidence="16 21" id="KW-0472">Membrane</keyword>
<feature type="domain" description="Protein kinase" evidence="22">
    <location>
        <begin position="398"/>
        <end position="677"/>
    </location>
</feature>
<dbReference type="Gene3D" id="2.60.120.200">
    <property type="match status" value="1"/>
</dbReference>
<dbReference type="InterPro" id="IPR008271">
    <property type="entry name" value="Ser/Thr_kinase_AS"/>
</dbReference>
<keyword evidence="12 19" id="KW-0547">Nucleotide-binding</keyword>
<dbReference type="InterPro" id="IPR013320">
    <property type="entry name" value="ConA-like_dom_sf"/>
</dbReference>
<dbReference type="EC" id="2.7.11.1" evidence="5"/>
<dbReference type="InterPro" id="IPR001220">
    <property type="entry name" value="Legume_lectin_dom"/>
</dbReference>
<dbReference type="EMBL" id="VDCV01000005">
    <property type="protein sequence ID" value="KAB5557290.1"/>
    <property type="molecule type" value="Genomic_DNA"/>
</dbReference>
<dbReference type="FunFam" id="2.60.120.200:FF:000313">
    <property type="entry name" value="L-type lectin-domain containing receptor kinase S.6"/>
    <property type="match status" value="1"/>
</dbReference>
<evidence type="ECO:0000256" key="2">
    <source>
        <dbReference type="ARBA" id="ARBA00007606"/>
    </source>
</evidence>
<dbReference type="GO" id="GO:0005886">
    <property type="term" value="C:plasma membrane"/>
    <property type="evidence" value="ECO:0007669"/>
    <property type="project" value="UniProtKB-SubCell"/>
</dbReference>
<accession>A0A5N5MQ46</accession>
<dbReference type="SUPFAM" id="SSF56112">
    <property type="entry name" value="Protein kinase-like (PK-like)"/>
    <property type="match status" value="1"/>
</dbReference>
<feature type="transmembrane region" description="Helical" evidence="21">
    <location>
        <begin position="339"/>
        <end position="364"/>
    </location>
</feature>
<evidence type="ECO:0000256" key="12">
    <source>
        <dbReference type="ARBA" id="ARBA00022741"/>
    </source>
</evidence>
<keyword evidence="15 21" id="KW-1133">Transmembrane helix</keyword>
<evidence type="ECO:0000256" key="19">
    <source>
        <dbReference type="PROSITE-ProRule" id="PRU10141"/>
    </source>
</evidence>
<dbReference type="InterPro" id="IPR001245">
    <property type="entry name" value="Ser-Thr/Tyr_kinase_cat_dom"/>
</dbReference>
<evidence type="ECO:0000256" key="7">
    <source>
        <dbReference type="ARBA" id="ARBA00022527"/>
    </source>
</evidence>
<evidence type="ECO:0000256" key="14">
    <source>
        <dbReference type="ARBA" id="ARBA00022840"/>
    </source>
</evidence>
<evidence type="ECO:0000259" key="22">
    <source>
        <dbReference type="PROSITE" id="PS50011"/>
    </source>
</evidence>
<comment type="caution">
    <text evidence="23">The sequence shown here is derived from an EMBL/GenBank/DDBJ whole genome shotgun (WGS) entry which is preliminary data.</text>
</comment>
<keyword evidence="14 19" id="KW-0067">ATP-binding</keyword>
<keyword evidence="8" id="KW-0808">Transferase</keyword>
<dbReference type="GO" id="GO:0005524">
    <property type="term" value="F:ATP binding"/>
    <property type="evidence" value="ECO:0007669"/>
    <property type="project" value="UniProtKB-UniRule"/>
</dbReference>
<dbReference type="FunFam" id="3.30.200.20:FF:000810">
    <property type="entry name" value="L-type lectin-domain containing receptor kinase S.6"/>
    <property type="match status" value="1"/>
</dbReference>
<dbReference type="GO" id="GO:0030246">
    <property type="term" value="F:carbohydrate binding"/>
    <property type="evidence" value="ECO:0007669"/>
    <property type="project" value="UniProtKB-KW"/>
</dbReference>
<gene>
    <name evidence="23" type="ORF">DKX38_008199</name>
</gene>
<dbReference type="Proteomes" id="UP000326939">
    <property type="component" value="Chromosome 5"/>
</dbReference>
<dbReference type="InterPro" id="IPR019825">
    <property type="entry name" value="Lectin_legB_Mn/Ca_BS"/>
</dbReference>
<keyword evidence="17" id="KW-0675">Receptor</keyword>
<keyword evidence="11" id="KW-0430">Lectin</keyword>
<dbReference type="CDD" id="cd06899">
    <property type="entry name" value="lectin_legume_LecRK_Arcelin_ConA"/>
    <property type="match status" value="1"/>
</dbReference>
<reference evidence="24" key="1">
    <citation type="journal article" date="2019" name="Gigascience">
        <title>De novo genome assembly of the endangered Acer yangbiense, a plant species with extremely small populations endemic to Yunnan Province, China.</title>
        <authorList>
            <person name="Yang J."/>
            <person name="Wariss H.M."/>
            <person name="Tao L."/>
            <person name="Zhang R."/>
            <person name="Yun Q."/>
            <person name="Hollingsworth P."/>
            <person name="Dao Z."/>
            <person name="Luo G."/>
            <person name="Guo H."/>
            <person name="Ma Y."/>
            <person name="Sun W."/>
        </authorList>
    </citation>
    <scope>NUCLEOTIDE SEQUENCE [LARGE SCALE GENOMIC DNA]</scope>
    <source>
        <strain evidence="24">cv. br00</strain>
    </source>
</reference>
<comment type="subcellular location">
    <subcellularLocation>
        <location evidence="1">Cell membrane</location>
        <topology evidence="1">Single-pass type I membrane protein</topology>
    </subcellularLocation>
</comment>
<evidence type="ECO:0000256" key="17">
    <source>
        <dbReference type="ARBA" id="ARBA00023170"/>
    </source>
</evidence>